<feature type="compositionally biased region" description="Polar residues" evidence="1">
    <location>
        <begin position="26"/>
        <end position="42"/>
    </location>
</feature>
<organism evidence="2 3">
    <name type="scientific">Cannabis sativa</name>
    <name type="common">Hemp</name>
    <name type="synonym">Marijuana</name>
    <dbReference type="NCBI Taxonomy" id="3483"/>
    <lineage>
        <taxon>Eukaryota</taxon>
        <taxon>Viridiplantae</taxon>
        <taxon>Streptophyta</taxon>
        <taxon>Embryophyta</taxon>
        <taxon>Tracheophyta</taxon>
        <taxon>Spermatophyta</taxon>
        <taxon>Magnoliopsida</taxon>
        <taxon>eudicotyledons</taxon>
        <taxon>Gunneridae</taxon>
        <taxon>Pentapetalae</taxon>
        <taxon>rosids</taxon>
        <taxon>fabids</taxon>
        <taxon>Rosales</taxon>
        <taxon>Cannabaceae</taxon>
        <taxon>Cannabis</taxon>
    </lineage>
</organism>
<keyword evidence="3" id="KW-1185">Reference proteome</keyword>
<sequence>MVRTRATSSATNYDDPSRVEAPTAPRPSTTSAHNPFLTNPLPSSVVHRPPPVERPAYEDVRLPYYLSTAEHPGMVLVTSVLTDKNFQPWKRD</sequence>
<dbReference type="EnsemblPlants" id="evm.model.09.626">
    <property type="protein sequence ID" value="cds.evm.model.09.626"/>
    <property type="gene ID" value="evm.TU.09.626"/>
</dbReference>
<evidence type="ECO:0000313" key="3">
    <source>
        <dbReference type="Proteomes" id="UP000596661"/>
    </source>
</evidence>
<proteinExistence type="predicted"/>
<dbReference type="Gramene" id="evm.model.09.626">
    <property type="protein sequence ID" value="cds.evm.model.09.626"/>
    <property type="gene ID" value="evm.TU.09.626"/>
</dbReference>
<reference evidence="2" key="2">
    <citation type="submission" date="2021-03" db="UniProtKB">
        <authorList>
            <consortium name="EnsemblPlants"/>
        </authorList>
    </citation>
    <scope>IDENTIFICATION</scope>
</reference>
<evidence type="ECO:0000313" key="2">
    <source>
        <dbReference type="EnsemblPlants" id="cds.evm.model.09.626"/>
    </source>
</evidence>
<reference evidence="2" key="1">
    <citation type="submission" date="2018-11" db="EMBL/GenBank/DDBJ databases">
        <authorList>
            <person name="Grassa J C."/>
        </authorList>
    </citation>
    <scope>NUCLEOTIDE SEQUENCE [LARGE SCALE GENOMIC DNA]</scope>
</reference>
<accession>A0A803QGV1</accession>
<dbReference type="AlphaFoldDB" id="A0A803QGV1"/>
<evidence type="ECO:0000256" key="1">
    <source>
        <dbReference type="SAM" id="MobiDB-lite"/>
    </source>
</evidence>
<dbReference type="Proteomes" id="UP000596661">
    <property type="component" value="Chromosome 9"/>
</dbReference>
<protein>
    <submittedName>
        <fullName evidence="2">Uncharacterized protein</fullName>
    </submittedName>
</protein>
<name>A0A803QGV1_CANSA</name>
<feature type="compositionally biased region" description="Polar residues" evidence="1">
    <location>
        <begin position="1"/>
        <end position="14"/>
    </location>
</feature>
<dbReference type="EMBL" id="UZAU01000728">
    <property type="status" value="NOT_ANNOTATED_CDS"/>
    <property type="molecule type" value="Genomic_DNA"/>
</dbReference>
<feature type="region of interest" description="Disordered" evidence="1">
    <location>
        <begin position="1"/>
        <end position="52"/>
    </location>
</feature>